<evidence type="ECO:0000313" key="4">
    <source>
        <dbReference type="Proteomes" id="UP000245764"/>
    </source>
</evidence>
<feature type="chain" id="PRO_5013621555" description="Ig-like domain-containing protein" evidence="2">
    <location>
        <begin position="19"/>
        <end position="170"/>
    </location>
</feature>
<evidence type="ECO:0000256" key="2">
    <source>
        <dbReference type="SAM" id="SignalP"/>
    </source>
</evidence>
<evidence type="ECO:0000256" key="1">
    <source>
        <dbReference type="SAM" id="MobiDB-lite"/>
    </source>
</evidence>
<protein>
    <recommendedName>
        <fullName evidence="5">Ig-like domain-containing protein</fullName>
    </recommendedName>
</protein>
<gene>
    <name evidence="3" type="ORF">ZT1E4_G1314</name>
</gene>
<feature type="compositionally biased region" description="Low complexity" evidence="1">
    <location>
        <begin position="28"/>
        <end position="48"/>
    </location>
</feature>
<evidence type="ECO:0008006" key="5">
    <source>
        <dbReference type="Google" id="ProtNLM"/>
    </source>
</evidence>
<dbReference type="AlphaFoldDB" id="A0A2H1FMP4"/>
<accession>A0A2H1FMP4</accession>
<feature type="signal peptide" evidence="2">
    <location>
        <begin position="1"/>
        <end position="18"/>
    </location>
</feature>
<dbReference type="Proteomes" id="UP000245764">
    <property type="component" value="Chromosome 1"/>
</dbReference>
<proteinExistence type="predicted"/>
<sequence>MHFKTIVAFLMLGVQALALPEAEPQRETTTSTTRTGTTTTRTSTTSTSCPTATAIPASLQVITYRQIRCGSNQVNRQGDKPNANQEFVRITSRNSDCRDIESGRQGLDSVSFEVQGTLPANRDCVMQWFTERGCDRGRSRTEFRLTDQNRCFNTRGIRSFRTVCRRRRSD</sequence>
<evidence type="ECO:0000313" key="3">
    <source>
        <dbReference type="EMBL" id="SMR42536.1"/>
    </source>
</evidence>
<feature type="region of interest" description="Disordered" evidence="1">
    <location>
        <begin position="22"/>
        <end position="50"/>
    </location>
</feature>
<organism evidence="3 4">
    <name type="scientific">Zymoseptoria tritici ST99CH_1E4</name>
    <dbReference type="NCBI Taxonomy" id="1276532"/>
    <lineage>
        <taxon>Eukaryota</taxon>
        <taxon>Fungi</taxon>
        <taxon>Dikarya</taxon>
        <taxon>Ascomycota</taxon>
        <taxon>Pezizomycotina</taxon>
        <taxon>Dothideomycetes</taxon>
        <taxon>Dothideomycetidae</taxon>
        <taxon>Mycosphaerellales</taxon>
        <taxon>Mycosphaerellaceae</taxon>
        <taxon>Zymoseptoria</taxon>
    </lineage>
</organism>
<dbReference type="EMBL" id="LT854253">
    <property type="protein sequence ID" value="SMR42536.1"/>
    <property type="molecule type" value="Genomic_DNA"/>
</dbReference>
<name>A0A2H1FMP4_ZYMTR</name>
<reference evidence="4" key="1">
    <citation type="submission" date="2017-05" db="EMBL/GenBank/DDBJ databases">
        <authorList>
            <person name="Song R."/>
            <person name="Chenine A.L."/>
            <person name="Ruprecht R.M."/>
        </authorList>
    </citation>
    <scope>NUCLEOTIDE SEQUENCE [LARGE SCALE GENOMIC DNA]</scope>
</reference>
<keyword evidence="2" id="KW-0732">Signal</keyword>